<comment type="similarity">
    <text evidence="6">Belongs to the UPF0758 family.</text>
</comment>
<dbReference type="Proteomes" id="UP000325286">
    <property type="component" value="Chromosome"/>
</dbReference>
<dbReference type="PROSITE" id="PS50249">
    <property type="entry name" value="MPN"/>
    <property type="match status" value="1"/>
</dbReference>
<dbReference type="InterPro" id="IPR025657">
    <property type="entry name" value="RadC_JAB"/>
</dbReference>
<dbReference type="PROSITE" id="PS01302">
    <property type="entry name" value="UPF0758"/>
    <property type="match status" value="1"/>
</dbReference>
<dbReference type="NCBIfam" id="TIGR00608">
    <property type="entry name" value="radc"/>
    <property type="match status" value="1"/>
</dbReference>
<dbReference type="InterPro" id="IPR001405">
    <property type="entry name" value="UPF0758"/>
</dbReference>
<dbReference type="Pfam" id="PF20582">
    <property type="entry name" value="UPF0758_N"/>
    <property type="match status" value="1"/>
</dbReference>
<evidence type="ECO:0000256" key="3">
    <source>
        <dbReference type="ARBA" id="ARBA00022801"/>
    </source>
</evidence>
<dbReference type="InterPro" id="IPR037518">
    <property type="entry name" value="MPN"/>
</dbReference>
<dbReference type="Pfam" id="PF04002">
    <property type="entry name" value="RadC"/>
    <property type="match status" value="1"/>
</dbReference>
<evidence type="ECO:0000256" key="2">
    <source>
        <dbReference type="ARBA" id="ARBA00022723"/>
    </source>
</evidence>
<dbReference type="NCBIfam" id="NF000642">
    <property type="entry name" value="PRK00024.1"/>
    <property type="match status" value="1"/>
</dbReference>
<reference evidence="8 9" key="1">
    <citation type="submission" date="2019-08" db="EMBL/GenBank/DDBJ databases">
        <title>Deep-cultivation of Planctomycetes and their phenomic and genomic characterization uncovers novel biology.</title>
        <authorList>
            <person name="Wiegand S."/>
            <person name="Jogler M."/>
            <person name="Boedeker C."/>
            <person name="Pinto D."/>
            <person name="Vollmers J."/>
            <person name="Rivas-Marin E."/>
            <person name="Kohn T."/>
            <person name="Peeters S.H."/>
            <person name="Heuer A."/>
            <person name="Rast P."/>
            <person name="Oberbeckmann S."/>
            <person name="Bunk B."/>
            <person name="Jeske O."/>
            <person name="Meyerdierks A."/>
            <person name="Storesund J.E."/>
            <person name="Kallscheuer N."/>
            <person name="Luecker S."/>
            <person name="Lage O.M."/>
            <person name="Pohl T."/>
            <person name="Merkel B.J."/>
            <person name="Hornburger P."/>
            <person name="Mueller R.-W."/>
            <person name="Bruemmer F."/>
            <person name="Labrenz M."/>
            <person name="Spormann A.M."/>
            <person name="Op den Camp H."/>
            <person name="Overmann J."/>
            <person name="Amann R."/>
            <person name="Jetten M.S.M."/>
            <person name="Mascher T."/>
            <person name="Medema M.H."/>
            <person name="Devos D.P."/>
            <person name="Kaster A.-K."/>
            <person name="Ovreas L."/>
            <person name="Rohde M."/>
            <person name="Galperin M.Y."/>
            <person name="Jogler C."/>
        </authorList>
    </citation>
    <scope>NUCLEOTIDE SEQUENCE [LARGE SCALE GENOMIC DNA]</scope>
    <source>
        <strain evidence="8 9">UC8</strain>
    </source>
</reference>
<dbReference type="CDD" id="cd08071">
    <property type="entry name" value="MPN_DUF2466"/>
    <property type="match status" value="1"/>
</dbReference>
<dbReference type="GO" id="GO:0006508">
    <property type="term" value="P:proteolysis"/>
    <property type="evidence" value="ECO:0007669"/>
    <property type="project" value="UniProtKB-KW"/>
</dbReference>
<feature type="domain" description="MPN" evidence="7">
    <location>
        <begin position="195"/>
        <end position="318"/>
    </location>
</feature>
<gene>
    <name evidence="8" type="ORF">UC8_08280</name>
</gene>
<organism evidence="8 9">
    <name type="scientific">Roseimaritima ulvae</name>
    <dbReference type="NCBI Taxonomy" id="980254"/>
    <lineage>
        <taxon>Bacteria</taxon>
        <taxon>Pseudomonadati</taxon>
        <taxon>Planctomycetota</taxon>
        <taxon>Planctomycetia</taxon>
        <taxon>Pirellulales</taxon>
        <taxon>Pirellulaceae</taxon>
        <taxon>Roseimaritima</taxon>
    </lineage>
</organism>
<dbReference type="PANTHER" id="PTHR30471">
    <property type="entry name" value="DNA REPAIR PROTEIN RADC"/>
    <property type="match status" value="1"/>
</dbReference>
<dbReference type="Gene3D" id="3.40.140.10">
    <property type="entry name" value="Cytidine Deaminase, domain 2"/>
    <property type="match status" value="1"/>
</dbReference>
<sequence length="318" mass="35751">MSSQKRRLRLMQVLDALLQLDEFSGQEAKQHCRESQPRYVTQTLTQLVQTGVLEKQVAPRGPRFRWAITKSTFQPTTWIDQLIHGDQVREMPSEDRPRERLLREGAAALRTAELLAILIRVGVRGESAVTGGRKLANRFDRRLEQLRDQTKLELHDITRAVTAANYCQIMAGVELGRRVALAEAKANQDREPARITSTSSAVAYCSDQFRYLANDATQEEFHIVTLDTKHKPIRTHRITVGTLDASLVHPREVFRPAIRDAASAVLLVHNHPSGDPTPSREDHQVTERLTDAGVLIGITVLDHIIVASEQSLSIREVS</sequence>
<evidence type="ECO:0000256" key="4">
    <source>
        <dbReference type="ARBA" id="ARBA00022833"/>
    </source>
</evidence>
<keyword evidence="4" id="KW-0862">Zinc</keyword>
<evidence type="ECO:0000256" key="5">
    <source>
        <dbReference type="ARBA" id="ARBA00023049"/>
    </source>
</evidence>
<dbReference type="GO" id="GO:0008237">
    <property type="term" value="F:metallopeptidase activity"/>
    <property type="evidence" value="ECO:0007669"/>
    <property type="project" value="UniProtKB-KW"/>
</dbReference>
<keyword evidence="5" id="KW-0482">Metalloprotease</keyword>
<dbReference type="InterPro" id="IPR046778">
    <property type="entry name" value="UPF0758_N"/>
</dbReference>
<proteinExistence type="inferred from homology"/>
<evidence type="ECO:0000259" key="7">
    <source>
        <dbReference type="PROSITE" id="PS50249"/>
    </source>
</evidence>
<dbReference type="RefSeq" id="WP_084427635.1">
    <property type="nucleotide sequence ID" value="NZ_CP042914.1"/>
</dbReference>
<evidence type="ECO:0000313" key="9">
    <source>
        <dbReference type="Proteomes" id="UP000325286"/>
    </source>
</evidence>
<dbReference type="KEGG" id="rul:UC8_08280"/>
<evidence type="ECO:0000256" key="1">
    <source>
        <dbReference type="ARBA" id="ARBA00022670"/>
    </source>
</evidence>
<keyword evidence="9" id="KW-1185">Reference proteome</keyword>
<accession>A0A5B9QMM1</accession>
<keyword evidence="3" id="KW-0378">Hydrolase</keyword>
<dbReference type="EMBL" id="CP042914">
    <property type="protein sequence ID" value="QEG38870.1"/>
    <property type="molecule type" value="Genomic_DNA"/>
</dbReference>
<name>A0A5B9QMM1_9BACT</name>
<evidence type="ECO:0000256" key="6">
    <source>
        <dbReference type="RuleBase" id="RU003797"/>
    </source>
</evidence>
<protein>
    <recommendedName>
        <fullName evidence="7">MPN domain-containing protein</fullName>
    </recommendedName>
</protein>
<keyword evidence="1" id="KW-0645">Protease</keyword>
<dbReference type="AlphaFoldDB" id="A0A5B9QMM1"/>
<dbReference type="InterPro" id="IPR020891">
    <property type="entry name" value="UPF0758_CS"/>
</dbReference>
<dbReference type="PANTHER" id="PTHR30471:SF3">
    <property type="entry name" value="UPF0758 PROTEIN YEES-RELATED"/>
    <property type="match status" value="1"/>
</dbReference>
<evidence type="ECO:0000313" key="8">
    <source>
        <dbReference type="EMBL" id="QEG38870.1"/>
    </source>
</evidence>
<keyword evidence="2" id="KW-0479">Metal-binding</keyword>
<dbReference type="GO" id="GO:0046872">
    <property type="term" value="F:metal ion binding"/>
    <property type="evidence" value="ECO:0007669"/>
    <property type="project" value="UniProtKB-KW"/>
</dbReference>